<dbReference type="GO" id="GO:0016881">
    <property type="term" value="F:acid-amino acid ligase activity"/>
    <property type="evidence" value="ECO:0007669"/>
    <property type="project" value="InterPro"/>
</dbReference>
<protein>
    <submittedName>
        <fullName evidence="7">UDP-N-acetylmuramoylalanyl-D-glutamyl-2, 6-diaminopimelate--D-alanyl-D-alanine ligase</fullName>
    </submittedName>
</protein>
<proteinExistence type="predicted"/>
<dbReference type="GO" id="GO:0005524">
    <property type="term" value="F:ATP binding"/>
    <property type="evidence" value="ECO:0007669"/>
    <property type="project" value="UniProtKB-KW"/>
</dbReference>
<dbReference type="PANTHER" id="PTHR43024">
    <property type="entry name" value="UDP-N-ACETYLMURAMOYL-TRIPEPTIDE--D-ALANYL-D-ALANINE LIGASE"/>
    <property type="match status" value="1"/>
</dbReference>
<keyword evidence="4" id="KW-0812">Transmembrane</keyword>
<dbReference type="RefSeq" id="WP_101637368.1">
    <property type="nucleotide sequence ID" value="NZ_PKHU01000005.1"/>
</dbReference>
<dbReference type="InterPro" id="IPR004101">
    <property type="entry name" value="Mur_ligase_C"/>
</dbReference>
<feature type="transmembrane region" description="Helical" evidence="4">
    <location>
        <begin position="118"/>
        <end position="136"/>
    </location>
</feature>
<keyword evidence="1 7" id="KW-0436">Ligase</keyword>
<dbReference type="Pfam" id="PF08245">
    <property type="entry name" value="Mur_ligase_M"/>
    <property type="match status" value="1"/>
</dbReference>
<keyword evidence="3" id="KW-0067">ATP-binding</keyword>
<dbReference type="AlphaFoldDB" id="A0A2I1N9C0"/>
<evidence type="ECO:0000256" key="1">
    <source>
        <dbReference type="ARBA" id="ARBA00022598"/>
    </source>
</evidence>
<keyword evidence="4" id="KW-0472">Membrane</keyword>
<evidence type="ECO:0000259" key="5">
    <source>
        <dbReference type="Pfam" id="PF02875"/>
    </source>
</evidence>
<dbReference type="SUPFAM" id="SSF53623">
    <property type="entry name" value="MurD-like peptide ligases, catalytic domain"/>
    <property type="match status" value="1"/>
</dbReference>
<evidence type="ECO:0000313" key="7">
    <source>
        <dbReference type="EMBL" id="PKZ28962.1"/>
    </source>
</evidence>
<accession>A0A2I1N9C0</accession>
<dbReference type="InterPro" id="IPR036565">
    <property type="entry name" value="Mur-like_cat_sf"/>
</dbReference>
<dbReference type="InterPro" id="IPR051046">
    <property type="entry name" value="MurCDEF_CellWall_CoF430Synth"/>
</dbReference>
<evidence type="ECO:0000256" key="4">
    <source>
        <dbReference type="SAM" id="Phobius"/>
    </source>
</evidence>
<dbReference type="Gene3D" id="3.40.1190.10">
    <property type="entry name" value="Mur-like, catalytic domain"/>
    <property type="match status" value="1"/>
</dbReference>
<evidence type="ECO:0000259" key="6">
    <source>
        <dbReference type="Pfam" id="PF08245"/>
    </source>
</evidence>
<comment type="caution">
    <text evidence="7">The sequence shown here is derived from an EMBL/GenBank/DDBJ whole genome shotgun (WGS) entry which is preliminary data.</text>
</comment>
<keyword evidence="2" id="KW-0547">Nucleotide-binding</keyword>
<evidence type="ECO:0000313" key="8">
    <source>
        <dbReference type="Proteomes" id="UP000234639"/>
    </source>
</evidence>
<reference evidence="7 8" key="1">
    <citation type="submission" date="2017-12" db="EMBL/GenBank/DDBJ databases">
        <title>Phylogenetic diversity of female urinary microbiome.</title>
        <authorList>
            <person name="Thomas-White K."/>
            <person name="Wolfe A.J."/>
        </authorList>
    </citation>
    <scope>NUCLEOTIDE SEQUENCE [LARGE SCALE GENOMIC DNA]</scope>
    <source>
        <strain evidence="7 8">UMB0112</strain>
    </source>
</reference>
<dbReference type="SUPFAM" id="SSF53244">
    <property type="entry name" value="MurD-like peptide ligases, peptide-binding domain"/>
    <property type="match status" value="1"/>
</dbReference>
<dbReference type="EMBL" id="PKHU01000005">
    <property type="protein sequence ID" value="PKZ28962.1"/>
    <property type="molecule type" value="Genomic_DNA"/>
</dbReference>
<dbReference type="Proteomes" id="UP000234639">
    <property type="component" value="Unassembled WGS sequence"/>
</dbReference>
<dbReference type="Gene3D" id="3.90.190.20">
    <property type="entry name" value="Mur ligase, C-terminal domain"/>
    <property type="match status" value="1"/>
</dbReference>
<feature type="transmembrane region" description="Helical" evidence="4">
    <location>
        <begin position="41"/>
        <end position="58"/>
    </location>
</feature>
<name>A0A2I1N9C0_9BACT</name>
<feature type="domain" description="Mur ligase central" evidence="6">
    <location>
        <begin position="163"/>
        <end position="336"/>
    </location>
</feature>
<sequence length="478" mass="55234">MIFLKFFTHFLLILSLGFYLITVLQWFSYKFERVFFHFTKPLWHLIFLFIPIVCYFGLKLVNENLFFIYFYIILLPNLILWHKKLDKKLVFTSRVKRFFLILIFTTLFLDIILFKKAFVLPVFAPLFLSFFISFCFEKLNAKIYMQKAQKKLESMPNLTIIQITASYGKTSIKNFLYQILNEKFNCYKTPRSVNTLMGLVKDINENLNSDTQIYIAEAGARKNGDIDEITKFLKSQIVVVGEIGSQHIEYFKSVDNIRKTKLEALNSARLKKAFLHSSTLKKDDDKIVIYDEYLQNIKANLDGVSFEMKFDESYKFHAPILGNFNASNLAVCICVAKFLGLKIDEIKLKISNLKSVEHRLQIVSKTPKFIIDDGFNGNFEGMSASYDLVREYDGNKVIVTPGIVEATKQMNENLAKIINGIFDLIIVTGELNAKIFSEICDKNKLIILKDKNDLIKTLGKKTKAGDLILFSNDAPNFI</sequence>
<feature type="domain" description="Mur ligase C-terminal" evidence="5">
    <location>
        <begin position="358"/>
        <end position="470"/>
    </location>
</feature>
<dbReference type="InterPro" id="IPR013221">
    <property type="entry name" value="Mur_ligase_cen"/>
</dbReference>
<feature type="transmembrane region" description="Helical" evidence="4">
    <location>
        <begin position="64"/>
        <end position="82"/>
    </location>
</feature>
<dbReference type="PANTHER" id="PTHR43024:SF1">
    <property type="entry name" value="UDP-N-ACETYLMURAMOYL-TRIPEPTIDE--D-ALANYL-D-ALANINE LIGASE"/>
    <property type="match status" value="1"/>
</dbReference>
<dbReference type="InterPro" id="IPR036615">
    <property type="entry name" value="Mur_ligase_C_dom_sf"/>
</dbReference>
<organism evidence="7 8">
    <name type="scientific">Campylobacter ureolyticus</name>
    <dbReference type="NCBI Taxonomy" id="827"/>
    <lineage>
        <taxon>Bacteria</taxon>
        <taxon>Pseudomonadati</taxon>
        <taxon>Campylobacterota</taxon>
        <taxon>Epsilonproteobacteria</taxon>
        <taxon>Campylobacterales</taxon>
        <taxon>Campylobacteraceae</taxon>
        <taxon>Campylobacter</taxon>
    </lineage>
</organism>
<evidence type="ECO:0000256" key="2">
    <source>
        <dbReference type="ARBA" id="ARBA00022741"/>
    </source>
</evidence>
<feature type="transmembrane region" description="Helical" evidence="4">
    <location>
        <begin position="6"/>
        <end position="29"/>
    </location>
</feature>
<feature type="transmembrane region" description="Helical" evidence="4">
    <location>
        <begin position="94"/>
        <end position="112"/>
    </location>
</feature>
<dbReference type="Pfam" id="PF02875">
    <property type="entry name" value="Mur_ligase_C"/>
    <property type="match status" value="1"/>
</dbReference>
<gene>
    <name evidence="7" type="ORF">CYJ41_05900</name>
</gene>
<keyword evidence="4" id="KW-1133">Transmembrane helix</keyword>
<evidence type="ECO:0000256" key="3">
    <source>
        <dbReference type="ARBA" id="ARBA00022840"/>
    </source>
</evidence>